<dbReference type="GO" id="GO:0030170">
    <property type="term" value="F:pyridoxal phosphate binding"/>
    <property type="evidence" value="ECO:0007669"/>
    <property type="project" value="InterPro"/>
</dbReference>
<dbReference type="InterPro" id="IPR050087">
    <property type="entry name" value="AON_synthase_class-II"/>
</dbReference>
<evidence type="ECO:0000259" key="12">
    <source>
        <dbReference type="Pfam" id="PF00155"/>
    </source>
</evidence>
<keyword evidence="14" id="KW-1185">Reference proteome</keyword>
<comment type="caution">
    <text evidence="13">The sequence shown here is derived from an EMBL/GenBank/DDBJ whole genome shotgun (WGS) entry which is preliminary data.</text>
</comment>
<dbReference type="InterPro" id="IPR001917">
    <property type="entry name" value="Aminotrans_II_pyridoxalP_BS"/>
</dbReference>
<feature type="domain" description="Aminotransferase class I/classII large" evidence="12">
    <location>
        <begin position="64"/>
        <end position="397"/>
    </location>
</feature>
<comment type="catalytic activity">
    <reaction evidence="8 10">
        <text>6-carboxyhexanoyl-[ACP] + L-alanine + H(+) = (8S)-8-amino-7-oxononanoate + holo-[ACP] + CO2</text>
        <dbReference type="Rhea" id="RHEA:42288"/>
        <dbReference type="Rhea" id="RHEA-COMP:9685"/>
        <dbReference type="Rhea" id="RHEA-COMP:9955"/>
        <dbReference type="ChEBI" id="CHEBI:15378"/>
        <dbReference type="ChEBI" id="CHEBI:16526"/>
        <dbReference type="ChEBI" id="CHEBI:57972"/>
        <dbReference type="ChEBI" id="CHEBI:64479"/>
        <dbReference type="ChEBI" id="CHEBI:78846"/>
        <dbReference type="ChEBI" id="CHEBI:149468"/>
        <dbReference type="EC" id="2.3.1.47"/>
    </reaction>
</comment>
<evidence type="ECO:0000256" key="3">
    <source>
        <dbReference type="ARBA" id="ARBA00010008"/>
    </source>
</evidence>
<dbReference type="InterPro" id="IPR004839">
    <property type="entry name" value="Aminotransferase_I/II_large"/>
</dbReference>
<accession>A0A8B6MBZ0</accession>
<dbReference type="NCBIfam" id="TIGR00858">
    <property type="entry name" value="bioF"/>
    <property type="match status" value="1"/>
</dbReference>
<dbReference type="EMBL" id="CABFMQ020000109">
    <property type="protein sequence ID" value="VTZ51769.1"/>
    <property type="molecule type" value="Genomic_DNA"/>
</dbReference>
<evidence type="ECO:0000256" key="8">
    <source>
        <dbReference type="ARBA" id="ARBA00047715"/>
    </source>
</evidence>
<dbReference type="PANTHER" id="PTHR13693">
    <property type="entry name" value="CLASS II AMINOTRANSFERASE/8-AMINO-7-OXONONANOATE SYNTHASE"/>
    <property type="match status" value="1"/>
</dbReference>
<keyword evidence="5 10" id="KW-0808">Transferase</keyword>
<comment type="function">
    <text evidence="10">Catalyzes the decarboxylative condensation of pimeloyl-[acyl-carrier protein] and L-alanine to produce 8-amino-7-oxononanoate (AON), [acyl-carrier protein], and carbon dioxide.</text>
</comment>
<evidence type="ECO:0000256" key="6">
    <source>
        <dbReference type="ARBA" id="ARBA00022756"/>
    </source>
</evidence>
<dbReference type="Gene3D" id="3.90.1150.10">
    <property type="entry name" value="Aspartate Aminotransferase, domain 1"/>
    <property type="match status" value="1"/>
</dbReference>
<sequence length="404" mass="42609">MFLRKTSPSPPHPLRQRRPNPKMNTLDDFASAKLAELDAQHLRRTLVESAREEAPWVFREGRRLLSFSCNDYLNLSHHPAVKAAAVEAIARYGAGSGGSRLVTGNHPLLGELETRLARLKRTEAACVFGSGYLANAGIVPTLAGAKDLILIDELAHACLFAGTQLSPAKTIIFRHNDVSQAEELLAAQRANFRRALLLTDGVFSMDGDRAPLAELAALCASYDVWLMSDDAHGLGVIGGGGGSVTAAGAPPVPLQMGTLSKAIGGYGGYLCASKQVIDLIKTRARTLVYSTGLPPASVAAAIAALDIIENDPLLVEKPLAKARAFTKALNLPEAQSPIVPVIIGAPEAALAASRQLAEAGFLVTAIRPPTVPAGTARLRFAFSAAHSDEDIARLAQTVRSIIGS</sequence>
<evidence type="ECO:0000313" key="14">
    <source>
        <dbReference type="Proteomes" id="UP000485880"/>
    </source>
</evidence>
<evidence type="ECO:0000256" key="7">
    <source>
        <dbReference type="ARBA" id="ARBA00022898"/>
    </source>
</evidence>
<dbReference type="InterPro" id="IPR015421">
    <property type="entry name" value="PyrdxlP-dep_Trfase_major"/>
</dbReference>
<protein>
    <recommendedName>
        <fullName evidence="10">8-amino-7-ketopelargonate synthase</fullName>
        <ecNumber evidence="10">2.3.1.47</ecNumber>
    </recommendedName>
</protein>
<dbReference type="InterPro" id="IPR004723">
    <property type="entry name" value="AONS_Archaea/Proteobacteria"/>
</dbReference>
<organism evidence="13 14">
    <name type="scientific">Methylocella tundrae</name>
    <dbReference type="NCBI Taxonomy" id="227605"/>
    <lineage>
        <taxon>Bacteria</taxon>
        <taxon>Pseudomonadati</taxon>
        <taxon>Pseudomonadota</taxon>
        <taxon>Alphaproteobacteria</taxon>
        <taxon>Hyphomicrobiales</taxon>
        <taxon>Beijerinckiaceae</taxon>
        <taxon>Methylocella</taxon>
    </lineage>
</organism>
<dbReference type="GO" id="GO:0009102">
    <property type="term" value="P:biotin biosynthetic process"/>
    <property type="evidence" value="ECO:0007669"/>
    <property type="project" value="UniProtKB-UniRule"/>
</dbReference>
<evidence type="ECO:0000256" key="2">
    <source>
        <dbReference type="ARBA" id="ARBA00004746"/>
    </source>
</evidence>
<comment type="cofactor">
    <cofactor evidence="1 9 10">
        <name>pyridoxal 5'-phosphate</name>
        <dbReference type="ChEBI" id="CHEBI:597326"/>
    </cofactor>
</comment>
<dbReference type="SUPFAM" id="SSF53383">
    <property type="entry name" value="PLP-dependent transferases"/>
    <property type="match status" value="1"/>
</dbReference>
<dbReference type="AlphaFoldDB" id="A0A8B6MBZ0"/>
<comment type="similarity">
    <text evidence="3 10">Belongs to the class-II pyridoxal-phosphate-dependent aminotransferase family. BioF subfamily.</text>
</comment>
<keyword evidence="13" id="KW-0012">Acyltransferase</keyword>
<gene>
    <name evidence="13" type="primary">bioF</name>
    <name evidence="13" type="ORF">MPC4_50077</name>
</gene>
<dbReference type="Proteomes" id="UP000485880">
    <property type="component" value="Unassembled WGS sequence"/>
</dbReference>
<keyword evidence="7 9" id="KW-0663">Pyridoxal phosphate</keyword>
<feature type="modified residue" description="N6-(pyridoxal phosphate)lysine" evidence="9">
    <location>
        <position position="261"/>
    </location>
</feature>
<feature type="region of interest" description="Disordered" evidence="11">
    <location>
        <begin position="1"/>
        <end position="23"/>
    </location>
</feature>
<dbReference type="EC" id="2.3.1.47" evidence="10"/>
<evidence type="ECO:0000256" key="1">
    <source>
        <dbReference type="ARBA" id="ARBA00001933"/>
    </source>
</evidence>
<proteinExistence type="inferred from homology"/>
<dbReference type="PROSITE" id="PS00599">
    <property type="entry name" value="AA_TRANSFER_CLASS_2"/>
    <property type="match status" value="1"/>
</dbReference>
<dbReference type="GO" id="GO:0008710">
    <property type="term" value="F:8-amino-7-oxononanoate synthase activity"/>
    <property type="evidence" value="ECO:0007669"/>
    <property type="project" value="UniProtKB-UniRule"/>
</dbReference>
<dbReference type="InterPro" id="IPR015424">
    <property type="entry name" value="PyrdxlP-dep_Trfase"/>
</dbReference>
<evidence type="ECO:0000256" key="9">
    <source>
        <dbReference type="PIRSR" id="PIRSR604723-51"/>
    </source>
</evidence>
<comment type="subunit">
    <text evidence="4 10">Homodimer.</text>
</comment>
<dbReference type="InterPro" id="IPR015422">
    <property type="entry name" value="PyrdxlP-dep_Trfase_small"/>
</dbReference>
<name>A0A8B6MBZ0_METTU</name>
<dbReference type="UniPathway" id="UPA00078"/>
<evidence type="ECO:0000256" key="10">
    <source>
        <dbReference type="RuleBase" id="RU003693"/>
    </source>
</evidence>
<dbReference type="PANTHER" id="PTHR13693:SF100">
    <property type="entry name" value="8-AMINO-7-OXONONANOATE SYNTHASE"/>
    <property type="match status" value="1"/>
</dbReference>
<evidence type="ECO:0000256" key="11">
    <source>
        <dbReference type="SAM" id="MobiDB-lite"/>
    </source>
</evidence>
<evidence type="ECO:0000313" key="13">
    <source>
        <dbReference type="EMBL" id="VTZ51769.1"/>
    </source>
</evidence>
<dbReference type="Pfam" id="PF00155">
    <property type="entry name" value="Aminotran_1_2"/>
    <property type="match status" value="1"/>
</dbReference>
<dbReference type="Gene3D" id="3.40.640.10">
    <property type="entry name" value="Type I PLP-dependent aspartate aminotransferase-like (Major domain)"/>
    <property type="match status" value="1"/>
</dbReference>
<keyword evidence="6" id="KW-0093">Biotin biosynthesis</keyword>
<evidence type="ECO:0000256" key="4">
    <source>
        <dbReference type="ARBA" id="ARBA00011738"/>
    </source>
</evidence>
<comment type="pathway">
    <text evidence="2 10">Cofactor biosynthesis; biotin biosynthesis.</text>
</comment>
<evidence type="ECO:0000256" key="5">
    <source>
        <dbReference type="ARBA" id="ARBA00022679"/>
    </source>
</evidence>
<reference evidence="13 14" key="1">
    <citation type="submission" date="2019-05" db="EMBL/GenBank/DDBJ databases">
        <authorList>
            <person name="Farhan Ul Haque M."/>
        </authorList>
    </citation>
    <scope>NUCLEOTIDE SEQUENCE [LARGE SCALE GENOMIC DNA]</scope>
    <source>
        <strain evidence="13">2</strain>
    </source>
</reference>